<sequence length="366" mass="41433">MHVKELLPRLKCLDNITTESGRAQRDVQNECDFNDEWAYINCVIDEFVSPPYKVSIESDVEKRTAATGAQKKSGKCRLYSVNKPTSSIYLTPDEKRQRVQIDEDGTIHDRIDSKEIRKWAESLPKIKPVSTNLTSGSVICGNIGKALRQRRNSICAPASSNPNDTNEVEPGEAKKTTECEKESTNFDDETEATVIEGLQDECKHILDELEEWRAKFSRKYTTPSIKIAKENNAICPERYTSRARKGPRVLANVIQPISTTANFKGPNSNQYTDDPKYTDAEPQNTHTELERVKLRPVLRGKTERAQSEVPRCKPSPSNEDNFPPSRRTLVPNRLQKIPTKDNTPRSNLTNKPRVQAQHTLISLKPC</sequence>
<feature type="region of interest" description="Disordered" evidence="1">
    <location>
        <begin position="259"/>
        <end position="283"/>
    </location>
</feature>
<evidence type="ECO:0000256" key="1">
    <source>
        <dbReference type="SAM" id="MobiDB-lite"/>
    </source>
</evidence>
<feature type="region of interest" description="Disordered" evidence="1">
    <location>
        <begin position="300"/>
        <end position="328"/>
    </location>
</feature>
<keyword evidence="3" id="KW-1185">Reference proteome</keyword>
<evidence type="ECO:0000313" key="2">
    <source>
        <dbReference type="EMBL" id="KAL5110998.1"/>
    </source>
</evidence>
<comment type="caution">
    <text evidence="2">The sequence shown here is derived from an EMBL/GenBank/DDBJ whole genome shotgun (WGS) entry which is preliminary data.</text>
</comment>
<dbReference type="EMBL" id="JAKROA010000002">
    <property type="protein sequence ID" value="KAL5110998.1"/>
    <property type="molecule type" value="Genomic_DNA"/>
</dbReference>
<reference evidence="2 3" key="1">
    <citation type="journal article" date="2022" name="Front. Cell. Infect. Microbiol.">
        <title>The Genomes of Two Strains of Taenia crassiceps the Animal Model for the Study of Human Cysticercosis.</title>
        <authorList>
            <person name="Bobes R.J."/>
            <person name="Estrada K."/>
            <person name="Rios-Valencia D.G."/>
            <person name="Calderon-Gallegos A."/>
            <person name="de la Torre P."/>
            <person name="Carrero J.C."/>
            <person name="Sanchez-Flores A."/>
            <person name="Laclette J.P."/>
        </authorList>
    </citation>
    <scope>NUCLEOTIDE SEQUENCE [LARGE SCALE GENOMIC DNA]</scope>
    <source>
        <strain evidence="2">WFUcys</strain>
    </source>
</reference>
<name>A0ABR4QN42_9CEST</name>
<proteinExistence type="predicted"/>
<organism evidence="2 3">
    <name type="scientific">Taenia crassiceps</name>
    <dbReference type="NCBI Taxonomy" id="6207"/>
    <lineage>
        <taxon>Eukaryota</taxon>
        <taxon>Metazoa</taxon>
        <taxon>Spiralia</taxon>
        <taxon>Lophotrochozoa</taxon>
        <taxon>Platyhelminthes</taxon>
        <taxon>Cestoda</taxon>
        <taxon>Eucestoda</taxon>
        <taxon>Cyclophyllidea</taxon>
        <taxon>Taeniidae</taxon>
        <taxon>Taenia</taxon>
    </lineage>
</organism>
<feature type="region of interest" description="Disordered" evidence="1">
    <location>
        <begin position="155"/>
        <end position="187"/>
    </location>
</feature>
<protein>
    <submittedName>
        <fullName evidence="2">Uncharacterized protein</fullName>
    </submittedName>
</protein>
<dbReference type="Proteomes" id="UP001651158">
    <property type="component" value="Unassembled WGS sequence"/>
</dbReference>
<accession>A0ABR4QN42</accession>
<feature type="compositionally biased region" description="Basic and acidic residues" evidence="1">
    <location>
        <begin position="171"/>
        <end position="184"/>
    </location>
</feature>
<gene>
    <name evidence="2" type="ORF">TcWFU_009938</name>
</gene>
<evidence type="ECO:0000313" key="3">
    <source>
        <dbReference type="Proteomes" id="UP001651158"/>
    </source>
</evidence>
<feature type="compositionally biased region" description="Polar residues" evidence="1">
    <location>
        <begin position="259"/>
        <end position="272"/>
    </location>
</feature>